<dbReference type="Proteomes" id="UP000011566">
    <property type="component" value="Unassembled WGS sequence"/>
</dbReference>
<sequence length="135" mass="14130">MFGSENELVRTETAASTGNRNESVPAGSGVTGSGVESTYRWRSIGSTIAIPVSTGSKETFPIVYQHIVVSSVVGPAGFTGVEIRRTVKNPRVSMAGPTAGTTTVASVGDDCEREHPERESSSERTDDRTGPENGA</sequence>
<accession>M0LX16</accession>
<keyword evidence="3" id="KW-1185">Reference proteome</keyword>
<protein>
    <submittedName>
        <fullName evidence="2">Uncharacterized protein</fullName>
    </submittedName>
</protein>
<evidence type="ECO:0000313" key="3">
    <source>
        <dbReference type="Proteomes" id="UP000011566"/>
    </source>
</evidence>
<reference evidence="2 3" key="1">
    <citation type="journal article" date="2014" name="PLoS Genet.">
        <title>Phylogenetically driven sequencing of extremely halophilic archaea reveals strategies for static and dynamic osmo-response.</title>
        <authorList>
            <person name="Becker E.A."/>
            <person name="Seitzer P.M."/>
            <person name="Tritt A."/>
            <person name="Larsen D."/>
            <person name="Krusor M."/>
            <person name="Yao A.I."/>
            <person name="Wu D."/>
            <person name="Madern D."/>
            <person name="Eisen J.A."/>
            <person name="Darling A.E."/>
            <person name="Facciotti M.T."/>
        </authorList>
    </citation>
    <scope>NUCLEOTIDE SEQUENCE [LARGE SCALE GENOMIC DNA]</scope>
    <source>
        <strain evidence="2 3">100A6</strain>
    </source>
</reference>
<feature type="compositionally biased region" description="Polar residues" evidence="1">
    <location>
        <begin position="13"/>
        <end position="22"/>
    </location>
</feature>
<dbReference type="AlphaFoldDB" id="M0LX16"/>
<evidence type="ECO:0000313" key="2">
    <source>
        <dbReference type="EMBL" id="EMA38117.1"/>
    </source>
</evidence>
<dbReference type="PATRIC" id="fig|1132509.6.peg.2336"/>
<comment type="caution">
    <text evidence="2">The sequence shown here is derived from an EMBL/GenBank/DDBJ whole genome shotgun (WGS) entry which is preliminary data.</text>
</comment>
<organism evidence="2 3">
    <name type="scientific">Halococcus hamelinensis 100A6</name>
    <dbReference type="NCBI Taxonomy" id="1132509"/>
    <lineage>
        <taxon>Archaea</taxon>
        <taxon>Methanobacteriati</taxon>
        <taxon>Methanobacteriota</taxon>
        <taxon>Stenosarchaea group</taxon>
        <taxon>Halobacteria</taxon>
        <taxon>Halobacteriales</taxon>
        <taxon>Halococcaceae</taxon>
        <taxon>Halococcus</taxon>
    </lineage>
</organism>
<evidence type="ECO:0000256" key="1">
    <source>
        <dbReference type="SAM" id="MobiDB-lite"/>
    </source>
</evidence>
<name>M0LX16_9EURY</name>
<feature type="compositionally biased region" description="Basic and acidic residues" evidence="1">
    <location>
        <begin position="110"/>
        <end position="135"/>
    </location>
</feature>
<feature type="region of interest" description="Disordered" evidence="1">
    <location>
        <begin position="91"/>
        <end position="135"/>
    </location>
</feature>
<dbReference type="EMBL" id="AOMB01000031">
    <property type="protein sequence ID" value="EMA38117.1"/>
    <property type="molecule type" value="Genomic_DNA"/>
</dbReference>
<proteinExistence type="predicted"/>
<gene>
    <name evidence="2" type="ORF">C447_10330</name>
</gene>
<feature type="region of interest" description="Disordered" evidence="1">
    <location>
        <begin position="1"/>
        <end position="35"/>
    </location>
</feature>